<evidence type="ECO:0000313" key="2">
    <source>
        <dbReference type="Proteomes" id="UP000245674"/>
    </source>
</evidence>
<sequence length="41" mass="4514">MNKTEMLRFDELEVMDAPLEWWQTAGYVITAVGGLAAIAAT</sequence>
<keyword evidence="2" id="KW-1185">Reference proteome</keyword>
<dbReference type="NCBIfam" id="NF041807">
    <property type="entry name" value="daptide_Mpa3"/>
    <property type="match status" value="1"/>
</dbReference>
<evidence type="ECO:0000313" key="1">
    <source>
        <dbReference type="EMBL" id="PWJ66993.1"/>
    </source>
</evidence>
<comment type="caution">
    <text evidence="1">The sequence shown here is derived from an EMBL/GenBank/DDBJ whole genome shotgun (WGS) entry which is preliminary data.</text>
</comment>
<dbReference type="RefSeq" id="WP_258061849.1">
    <property type="nucleotide sequence ID" value="NZ_QGDV01000001.1"/>
</dbReference>
<dbReference type="NCBIfam" id="NF041808">
    <property type="entry name" value="daptide_123"/>
    <property type="match status" value="1"/>
</dbReference>
<organism evidence="1 2">
    <name type="scientific">Rathayibacter iranicus NCPPB 2253 = VKM Ac-1602</name>
    <dbReference type="NCBI Taxonomy" id="1328868"/>
    <lineage>
        <taxon>Bacteria</taxon>
        <taxon>Bacillati</taxon>
        <taxon>Actinomycetota</taxon>
        <taxon>Actinomycetes</taxon>
        <taxon>Micrococcales</taxon>
        <taxon>Microbacteriaceae</taxon>
        <taxon>Rathayibacter</taxon>
    </lineage>
</organism>
<gene>
    <name evidence="1" type="ORF">B0H03_101455</name>
</gene>
<name>A0ABX5LGT2_9MICO</name>
<proteinExistence type="predicted"/>
<protein>
    <submittedName>
        <fullName evidence="1">Uncharacterized protein</fullName>
    </submittedName>
</protein>
<accession>A0ABX5LGT2</accession>
<dbReference type="Proteomes" id="UP000245674">
    <property type="component" value="Unassembled WGS sequence"/>
</dbReference>
<reference evidence="1 2" key="1">
    <citation type="submission" date="2018-03" db="EMBL/GenBank/DDBJ databases">
        <title>Genomic Encyclopedia of Type Strains, Phase III (KMG-III): the genomes of soil and plant-associated and newly described type strains.</title>
        <authorList>
            <person name="Whitman W."/>
        </authorList>
    </citation>
    <scope>NUCLEOTIDE SEQUENCE [LARGE SCALE GENOMIC DNA]</scope>
    <source>
        <strain evidence="1 2">VKM Ac-1602</strain>
    </source>
</reference>
<dbReference type="EMBL" id="QGDV01000001">
    <property type="protein sequence ID" value="PWJ66993.1"/>
    <property type="molecule type" value="Genomic_DNA"/>
</dbReference>